<feature type="transmembrane region" description="Helical" evidence="1">
    <location>
        <begin position="120"/>
        <end position="135"/>
    </location>
</feature>
<feature type="transmembrane region" description="Helical" evidence="1">
    <location>
        <begin position="76"/>
        <end position="92"/>
    </location>
</feature>
<comment type="caution">
    <text evidence="2">The sequence shown here is derived from an EMBL/GenBank/DDBJ whole genome shotgun (WGS) entry which is preliminary data.</text>
</comment>
<feature type="transmembrane region" description="Helical" evidence="1">
    <location>
        <begin position="18"/>
        <end position="36"/>
    </location>
</feature>
<feature type="transmembrane region" description="Helical" evidence="1">
    <location>
        <begin position="199"/>
        <end position="219"/>
    </location>
</feature>
<proteinExistence type="predicted"/>
<keyword evidence="1" id="KW-0472">Membrane</keyword>
<evidence type="ECO:0000256" key="1">
    <source>
        <dbReference type="SAM" id="Phobius"/>
    </source>
</evidence>
<feature type="transmembrane region" description="Helical" evidence="1">
    <location>
        <begin position="99"/>
        <end position="114"/>
    </location>
</feature>
<evidence type="ECO:0000313" key="3">
    <source>
        <dbReference type="Proteomes" id="UP000034246"/>
    </source>
</evidence>
<reference evidence="2 3" key="1">
    <citation type="journal article" date="2015" name="Nature">
        <title>rRNA introns, odd ribosomes, and small enigmatic genomes across a large radiation of phyla.</title>
        <authorList>
            <person name="Brown C.T."/>
            <person name="Hug L.A."/>
            <person name="Thomas B.C."/>
            <person name="Sharon I."/>
            <person name="Castelle C.J."/>
            <person name="Singh A."/>
            <person name="Wilkins M.J."/>
            <person name="Williams K.H."/>
            <person name="Banfield J.F."/>
        </authorList>
    </citation>
    <scope>NUCLEOTIDE SEQUENCE [LARGE SCALE GENOMIC DNA]</scope>
</reference>
<accession>A0A0G0N6D7</accession>
<dbReference type="Pfam" id="PF05857">
    <property type="entry name" value="TraX"/>
    <property type="match status" value="1"/>
</dbReference>
<protein>
    <submittedName>
        <fullName evidence="2">Conserved membrane protein</fullName>
    </submittedName>
</protein>
<sequence length="221" mass="25320">MVAMAIDHLGIFVFNDNFYFRLIGRLAFPLFAWAIANGGVYTKNIYKYLLRIFILAIISQVPYQLLFSYYGVDNPGLNILFTFSLALVGLIVFKKSRNIVLRICSATALSLVALVINADYGPFGVLAVFVFYLFFDSKVKQILVYLLLVFAFFVTPIFVNKLASNFFEVNYLNFMEILSVISLLFIASYNNQIGYKMKYVLYIFYPLHLALLYVIKVLLVS</sequence>
<keyword evidence="1" id="KW-0812">Transmembrane</keyword>
<gene>
    <name evidence="2" type="ORF">UT39_C0012G0005</name>
</gene>
<dbReference type="EMBL" id="LBWP01000012">
    <property type="protein sequence ID" value="KKR10983.1"/>
    <property type="molecule type" value="Genomic_DNA"/>
</dbReference>
<keyword evidence="1" id="KW-1133">Transmembrane helix</keyword>
<dbReference type="InterPro" id="IPR008875">
    <property type="entry name" value="TraX"/>
</dbReference>
<dbReference type="AlphaFoldDB" id="A0A0G0N6D7"/>
<organism evidence="2 3">
    <name type="scientific">Candidatus Woesebacteria bacterium GW2011_GWA1_39_21</name>
    <dbReference type="NCBI Taxonomy" id="1618550"/>
    <lineage>
        <taxon>Bacteria</taxon>
        <taxon>Candidatus Woeseibacteriota</taxon>
    </lineage>
</organism>
<evidence type="ECO:0000313" key="2">
    <source>
        <dbReference type="EMBL" id="KKR10983.1"/>
    </source>
</evidence>
<feature type="transmembrane region" description="Helical" evidence="1">
    <location>
        <begin position="142"/>
        <end position="159"/>
    </location>
</feature>
<name>A0A0G0N6D7_9BACT</name>
<feature type="transmembrane region" description="Helical" evidence="1">
    <location>
        <begin position="48"/>
        <end position="70"/>
    </location>
</feature>
<feature type="transmembrane region" description="Helical" evidence="1">
    <location>
        <begin position="171"/>
        <end position="187"/>
    </location>
</feature>
<dbReference type="Proteomes" id="UP000034246">
    <property type="component" value="Unassembled WGS sequence"/>
</dbReference>